<protein>
    <submittedName>
        <fullName evidence="2">Transcriptional regulatory protein</fullName>
    </submittedName>
</protein>
<evidence type="ECO:0000259" key="1">
    <source>
        <dbReference type="Pfam" id="PF13546"/>
    </source>
</evidence>
<gene>
    <name evidence="2" type="ORF">SMD11_1665</name>
</gene>
<dbReference type="Pfam" id="PF13546">
    <property type="entry name" value="DDE_5"/>
    <property type="match status" value="1"/>
</dbReference>
<evidence type="ECO:0000313" key="2">
    <source>
        <dbReference type="EMBL" id="ARZ67326.1"/>
    </source>
</evidence>
<organism evidence="2 3">
    <name type="scientific">Streptomyces albireticuli</name>
    <dbReference type="NCBI Taxonomy" id="1940"/>
    <lineage>
        <taxon>Bacteria</taxon>
        <taxon>Bacillati</taxon>
        <taxon>Actinomycetota</taxon>
        <taxon>Actinomycetes</taxon>
        <taxon>Kitasatosporales</taxon>
        <taxon>Streptomycetaceae</taxon>
        <taxon>Streptomyces</taxon>
    </lineage>
</organism>
<name>A0A1Z2KZ77_9ACTN</name>
<sequence length="390" mass="42154">MLWGISMITAPFDPEPSFSPAGPVGDPDFDSLVTGTCAELLGSLRRADQRRRGEQYVRGLLTASGRKTARNLASFVGEGAAAQSLHHFVAASTWDWRPVRAALARYADDFLRPDAWVVRPMVVSKTGANSVGVRRRFVPDLGRVMTCQRSHGLWLASDALSVPVSWHLTLGGGPDGDPGRPLGTRGEEEELVHLVAEIAQETRTVARPVVMDARAAAPLSLVRTLTSAGLPFMLRVGAELPLAPAAGRVQVDRRPATSPAQALMEQVKRLSHPVECHGSVSFVTPLPVVLPGLLPQRTLLLMGVWRANRRRPADLWLTDLTSWGRGPLLRLAMLTDRVDADFGAVSVGVGMRDFEGRSFQGWHRHVTLASIAHALRLSQGAGCLRAPVAV</sequence>
<reference evidence="2 3" key="1">
    <citation type="submission" date="2017-06" db="EMBL/GenBank/DDBJ databases">
        <title>Streptomyces albireticuli Genome sequencing and assembly.</title>
        <authorList>
            <person name="Wang Y."/>
            <person name="Du B."/>
            <person name="Ding Y."/>
            <person name="Liu H."/>
            <person name="Hou Q."/>
            <person name="Liu K."/>
            <person name="Yao L."/>
            <person name="Wang C."/>
        </authorList>
    </citation>
    <scope>NUCLEOTIDE SEQUENCE [LARGE SCALE GENOMIC DNA]</scope>
    <source>
        <strain evidence="2 3">MDJK11</strain>
    </source>
</reference>
<dbReference type="InterPro" id="IPR038721">
    <property type="entry name" value="IS701-like_DDE_dom"/>
</dbReference>
<dbReference type="Proteomes" id="UP000195755">
    <property type="component" value="Chromosome"/>
</dbReference>
<accession>A0A1Z2KZ77</accession>
<proteinExistence type="predicted"/>
<dbReference type="PANTHER" id="PTHR33627:SF1">
    <property type="entry name" value="TRANSPOSASE"/>
    <property type="match status" value="1"/>
</dbReference>
<evidence type="ECO:0000313" key="3">
    <source>
        <dbReference type="Proteomes" id="UP000195755"/>
    </source>
</evidence>
<dbReference type="KEGG" id="salj:SMD11_1665"/>
<dbReference type="PANTHER" id="PTHR33627">
    <property type="entry name" value="TRANSPOSASE"/>
    <property type="match status" value="1"/>
</dbReference>
<dbReference type="InterPro" id="IPR039365">
    <property type="entry name" value="IS701-like"/>
</dbReference>
<dbReference type="AlphaFoldDB" id="A0A1Z2KZ77"/>
<dbReference type="EMBL" id="CP021744">
    <property type="protein sequence ID" value="ARZ67326.1"/>
    <property type="molecule type" value="Genomic_DNA"/>
</dbReference>
<feature type="domain" description="Transposase IS701-like DDE" evidence="1">
    <location>
        <begin position="39"/>
        <end position="249"/>
    </location>
</feature>